<organism evidence="3 4">
    <name type="scientific">Wolfiporia cocos (strain MD-104)</name>
    <name type="common">Brown rot fungus</name>
    <dbReference type="NCBI Taxonomy" id="742152"/>
    <lineage>
        <taxon>Eukaryota</taxon>
        <taxon>Fungi</taxon>
        <taxon>Dikarya</taxon>
        <taxon>Basidiomycota</taxon>
        <taxon>Agaricomycotina</taxon>
        <taxon>Agaricomycetes</taxon>
        <taxon>Polyporales</taxon>
        <taxon>Phaeolaceae</taxon>
        <taxon>Wolfiporia</taxon>
    </lineage>
</organism>
<dbReference type="EMBL" id="KB467843">
    <property type="protein sequence ID" value="PCH35280.1"/>
    <property type="molecule type" value="Genomic_DNA"/>
</dbReference>
<dbReference type="STRING" id="742152.A0A2H3IZ58"/>
<evidence type="ECO:0000259" key="2">
    <source>
        <dbReference type="PROSITE" id="PS50013"/>
    </source>
</evidence>
<feature type="compositionally biased region" description="Polar residues" evidence="1">
    <location>
        <begin position="515"/>
        <end position="525"/>
    </location>
</feature>
<feature type="compositionally biased region" description="Basic and acidic residues" evidence="1">
    <location>
        <begin position="665"/>
        <end position="689"/>
    </location>
</feature>
<accession>A0A2H3IZ58</accession>
<reference evidence="3 4" key="1">
    <citation type="journal article" date="2012" name="Science">
        <title>The Paleozoic origin of enzymatic lignin decomposition reconstructed from 31 fungal genomes.</title>
        <authorList>
            <person name="Floudas D."/>
            <person name="Binder M."/>
            <person name="Riley R."/>
            <person name="Barry K."/>
            <person name="Blanchette R.A."/>
            <person name="Henrissat B."/>
            <person name="Martinez A.T."/>
            <person name="Otillar R."/>
            <person name="Spatafora J.W."/>
            <person name="Yadav J.S."/>
            <person name="Aerts A."/>
            <person name="Benoit I."/>
            <person name="Boyd A."/>
            <person name="Carlson A."/>
            <person name="Copeland A."/>
            <person name="Coutinho P.M."/>
            <person name="de Vries R.P."/>
            <person name="Ferreira P."/>
            <person name="Findley K."/>
            <person name="Foster B."/>
            <person name="Gaskell J."/>
            <person name="Glotzer D."/>
            <person name="Gorecki P."/>
            <person name="Heitman J."/>
            <person name="Hesse C."/>
            <person name="Hori C."/>
            <person name="Igarashi K."/>
            <person name="Jurgens J.A."/>
            <person name="Kallen N."/>
            <person name="Kersten P."/>
            <person name="Kohler A."/>
            <person name="Kuees U."/>
            <person name="Kumar T.K.A."/>
            <person name="Kuo A."/>
            <person name="LaButti K."/>
            <person name="Larrondo L.F."/>
            <person name="Lindquist E."/>
            <person name="Ling A."/>
            <person name="Lombard V."/>
            <person name="Lucas S."/>
            <person name="Lundell T."/>
            <person name="Martin R."/>
            <person name="McLaughlin D.J."/>
            <person name="Morgenstern I."/>
            <person name="Morin E."/>
            <person name="Murat C."/>
            <person name="Nagy L.G."/>
            <person name="Nolan M."/>
            <person name="Ohm R.A."/>
            <person name="Patyshakuliyeva A."/>
            <person name="Rokas A."/>
            <person name="Ruiz-Duenas F.J."/>
            <person name="Sabat G."/>
            <person name="Salamov A."/>
            <person name="Samejima M."/>
            <person name="Schmutz J."/>
            <person name="Slot J.C."/>
            <person name="St John F."/>
            <person name="Stenlid J."/>
            <person name="Sun H."/>
            <person name="Sun S."/>
            <person name="Syed K."/>
            <person name="Tsang A."/>
            <person name="Wiebenga A."/>
            <person name="Young D."/>
            <person name="Pisabarro A."/>
            <person name="Eastwood D.C."/>
            <person name="Martin F."/>
            <person name="Cullen D."/>
            <person name="Grigoriev I.V."/>
            <person name="Hibbett D.S."/>
        </authorList>
    </citation>
    <scope>NUCLEOTIDE SEQUENCE [LARGE SCALE GENOMIC DNA]</scope>
    <source>
        <strain evidence="3 4">MD-104</strain>
    </source>
</reference>
<feature type="compositionally biased region" description="Low complexity" evidence="1">
    <location>
        <begin position="526"/>
        <end position="535"/>
    </location>
</feature>
<dbReference type="Proteomes" id="UP000218811">
    <property type="component" value="Unassembled WGS sequence"/>
</dbReference>
<feature type="region of interest" description="Disordered" evidence="1">
    <location>
        <begin position="196"/>
        <end position="235"/>
    </location>
</feature>
<evidence type="ECO:0000313" key="3">
    <source>
        <dbReference type="EMBL" id="PCH35280.1"/>
    </source>
</evidence>
<feature type="compositionally biased region" description="Low complexity" evidence="1">
    <location>
        <begin position="294"/>
        <end position="309"/>
    </location>
</feature>
<evidence type="ECO:0000313" key="4">
    <source>
        <dbReference type="Proteomes" id="UP000218811"/>
    </source>
</evidence>
<feature type="compositionally biased region" description="Polar residues" evidence="1">
    <location>
        <begin position="278"/>
        <end position="293"/>
    </location>
</feature>
<dbReference type="AlphaFoldDB" id="A0A2H3IZ58"/>
<gene>
    <name evidence="3" type="ORF">WOLCODRAFT_155967</name>
</gene>
<feature type="compositionally biased region" description="Low complexity" evidence="1">
    <location>
        <begin position="385"/>
        <end position="399"/>
    </location>
</feature>
<dbReference type="Gene3D" id="2.40.50.40">
    <property type="match status" value="1"/>
</dbReference>
<dbReference type="SUPFAM" id="SSF54160">
    <property type="entry name" value="Chromo domain-like"/>
    <property type="match status" value="1"/>
</dbReference>
<feature type="compositionally biased region" description="Basic and acidic residues" evidence="1">
    <location>
        <begin position="505"/>
        <end position="514"/>
    </location>
</feature>
<proteinExistence type="predicted"/>
<sequence>MSAIQETLSDMRESILASRTQTQTDISGLTTWLESTLIKHLNATSSITERMGVLEKSVETISISTSHRKNIVPDDHFRSLQDTLQQLLDLNRSGKADVAPISQNDIAVQTDLRNQATELAGKAVAKPRNYVDGGAPSQNTDIAESQSCTPAPSAASGSSDTAVNGVCESQAEASQNKTLNGAGCFSTIVQAETCPDTYSKSHTPNESDTSDQSSSHEIPILSKGEDSSIPSRIATPSSQLSYLPLEDIYRQFSPDTTPETIVNAANRNGGNEGEQESDAGTSPSDQYQTPQEFDSSTSQDQGDQTGSQQNEDSESDATDGHARVHTGKPDSGTVAALLREVQNEMRKAALHDQSSFQAFDAQPSRSVQAGTIPDIQSLPAPSPETSYALTTSTSTSALSPKTAVDSTMQSNTGITVTPSSYALDPGNFIEADLAYAESCIELSSNAVALVMEETSNAHAQSSRGSSTGAAMPGDSKSAAKASLSVVNTNLVSSESSDDVIAATKPRADLPRESNSKTIQQMTRARSLSSLSSLSPLPSPEHPSEKVVSLSLPQRERVPVHADLVSGSSLSLLSTGSATATVSPAPRLPYGADPQAIRNGTTRARNPSADAARAQHSPSPEIQIIERPADFDMARVGRKKDKGKGKAKEIEKTQKNSMVKVQEISRGIEKEKEPGRRVKARERGEQESERPRKKQKTEGSARAILSEHPRQPRKRPRKGVENDAGVAGTSRSAIWIEDTPCKWPRIIKGDVAYRREVGLELVLNGLADGMVNSCKDLRSVYTAVTGGITLDVWDFDSGIPVWNQRKSSSVHHARFHNKSELQEWFVERIIGRRAFVSDADEGTSSPKEFFWLVKWDGYPVTSATWEIKANTGDLTRYIADFEVAAELEGHDVDDLWEPTLLNEALGAGWF</sequence>
<feature type="region of interest" description="Disordered" evidence="1">
    <location>
        <begin position="360"/>
        <end position="410"/>
    </location>
</feature>
<feature type="compositionally biased region" description="Polar residues" evidence="1">
    <location>
        <begin position="196"/>
        <end position="216"/>
    </location>
</feature>
<evidence type="ECO:0000256" key="1">
    <source>
        <dbReference type="SAM" id="MobiDB-lite"/>
    </source>
</evidence>
<protein>
    <recommendedName>
        <fullName evidence="2">Chromo domain-containing protein</fullName>
    </recommendedName>
</protein>
<feature type="compositionally biased region" description="Polar residues" evidence="1">
    <location>
        <begin position="254"/>
        <end position="265"/>
    </location>
</feature>
<feature type="compositionally biased region" description="Basic and acidic residues" evidence="1">
    <location>
        <begin position="643"/>
        <end position="653"/>
    </location>
</feature>
<name>A0A2H3IZ58_WOLCO</name>
<feature type="domain" description="Chromo" evidence="2">
    <location>
        <begin position="823"/>
        <end position="881"/>
    </location>
</feature>
<feature type="compositionally biased region" description="Polar residues" evidence="1">
    <location>
        <begin position="360"/>
        <end position="369"/>
    </location>
</feature>
<dbReference type="OrthoDB" id="436852at2759"/>
<feature type="region of interest" description="Disordered" evidence="1">
    <location>
        <begin position="128"/>
        <end position="162"/>
    </location>
</feature>
<dbReference type="PROSITE" id="PS50013">
    <property type="entry name" value="CHROMO_2"/>
    <property type="match status" value="1"/>
</dbReference>
<dbReference type="InterPro" id="IPR016197">
    <property type="entry name" value="Chromo-like_dom_sf"/>
</dbReference>
<feature type="compositionally biased region" description="Polar residues" evidence="1">
    <location>
        <begin position="136"/>
        <end position="162"/>
    </location>
</feature>
<dbReference type="InterPro" id="IPR000953">
    <property type="entry name" value="Chromo/chromo_shadow_dom"/>
</dbReference>
<keyword evidence="4" id="KW-1185">Reference proteome</keyword>
<feature type="region of interest" description="Disordered" evidence="1">
    <location>
        <begin position="578"/>
        <end position="725"/>
    </location>
</feature>
<dbReference type="GO" id="GO:0006338">
    <property type="term" value="P:chromatin remodeling"/>
    <property type="evidence" value="ECO:0007669"/>
    <property type="project" value="UniProtKB-ARBA"/>
</dbReference>
<feature type="region of interest" description="Disordered" evidence="1">
    <location>
        <begin position="254"/>
        <end position="331"/>
    </location>
</feature>
<feature type="region of interest" description="Disordered" evidence="1">
    <location>
        <begin position="494"/>
        <end position="548"/>
    </location>
</feature>